<dbReference type="InParanoid" id="A0A2K1KAH0"/>
<dbReference type="PaxDb" id="3218-PP1S207_127V6.1"/>
<sequence>MARYNRPPLTTWDNAVCHVCKHAATYAHENFRVQLRRLGQSLIASLRTVRLRATPVCYCSSHSMSYGDECWTSDAVFPTIVDDGFKLHESHAILRYLATTRDVADHWYPKDPKRRALIDSVVDWHHLHLRRNAFLLVMHRVISLLPGIPKGIYPEHDEAVAKESKTGLDHALDYIDTVLLKGPNGFLENAEEVSIADLSLVCEIKQLLVPLCPLSVSCTSLWLASRHVSGLGKRSSSQPFPGLSSYGYLNSSSLNDQNFTFMDKILLSLHQRE</sequence>
<dbReference type="InterPro" id="IPR036282">
    <property type="entry name" value="Glutathione-S-Trfase_C_sf"/>
</dbReference>
<dbReference type="EnsemblPlants" id="Pp3c7_5320V3.1">
    <property type="protein sequence ID" value="Pp3c7_5320V3.1"/>
    <property type="gene ID" value="Pp3c7_5320"/>
</dbReference>
<evidence type="ECO:0000313" key="4">
    <source>
        <dbReference type="EnsemblPlants" id="Pp3c7_5320V3.1"/>
    </source>
</evidence>
<reference evidence="4" key="3">
    <citation type="submission" date="2020-12" db="UniProtKB">
        <authorList>
            <consortium name="EnsemblPlants"/>
        </authorList>
    </citation>
    <scope>IDENTIFICATION</scope>
</reference>
<evidence type="ECO:0000313" key="3">
    <source>
        <dbReference type="EMBL" id="PNR50775.1"/>
    </source>
</evidence>
<dbReference type="SUPFAM" id="SSF52833">
    <property type="entry name" value="Thioredoxin-like"/>
    <property type="match status" value="1"/>
</dbReference>
<dbReference type="InterPro" id="IPR036249">
    <property type="entry name" value="Thioredoxin-like_sf"/>
</dbReference>
<dbReference type="STRING" id="3218.A0A2K1KAH0"/>
<organism evidence="3">
    <name type="scientific">Physcomitrium patens</name>
    <name type="common">Spreading-leaved earth moss</name>
    <name type="synonym">Physcomitrella patens</name>
    <dbReference type="NCBI Taxonomy" id="3218"/>
    <lineage>
        <taxon>Eukaryota</taxon>
        <taxon>Viridiplantae</taxon>
        <taxon>Streptophyta</taxon>
        <taxon>Embryophyta</taxon>
        <taxon>Bryophyta</taxon>
        <taxon>Bryophytina</taxon>
        <taxon>Bryopsida</taxon>
        <taxon>Funariidae</taxon>
        <taxon>Funariales</taxon>
        <taxon>Funariaceae</taxon>
        <taxon>Physcomitrium</taxon>
    </lineage>
</organism>
<name>A0A2K1KAH0_PHYPA</name>
<dbReference type="PROSITE" id="PS50404">
    <property type="entry name" value="GST_NTER"/>
    <property type="match status" value="1"/>
</dbReference>
<dbReference type="SMR" id="A0A2K1KAH0"/>
<dbReference type="SUPFAM" id="SSF47616">
    <property type="entry name" value="GST C-terminal domain-like"/>
    <property type="match status" value="1"/>
</dbReference>
<keyword evidence="5" id="KW-1185">Reference proteome</keyword>
<reference evidence="3 5" key="1">
    <citation type="journal article" date="2008" name="Science">
        <title>The Physcomitrella genome reveals evolutionary insights into the conquest of land by plants.</title>
        <authorList>
            <person name="Rensing S."/>
            <person name="Lang D."/>
            <person name="Zimmer A."/>
            <person name="Terry A."/>
            <person name="Salamov A."/>
            <person name="Shapiro H."/>
            <person name="Nishiyama T."/>
            <person name="Perroud P.-F."/>
            <person name="Lindquist E."/>
            <person name="Kamisugi Y."/>
            <person name="Tanahashi T."/>
            <person name="Sakakibara K."/>
            <person name="Fujita T."/>
            <person name="Oishi K."/>
            <person name="Shin-I T."/>
            <person name="Kuroki Y."/>
            <person name="Toyoda A."/>
            <person name="Suzuki Y."/>
            <person name="Hashimoto A."/>
            <person name="Yamaguchi K."/>
            <person name="Sugano A."/>
            <person name="Kohara Y."/>
            <person name="Fujiyama A."/>
            <person name="Anterola A."/>
            <person name="Aoki S."/>
            <person name="Ashton N."/>
            <person name="Barbazuk W.B."/>
            <person name="Barker E."/>
            <person name="Bennetzen J."/>
            <person name="Bezanilla M."/>
            <person name="Blankenship R."/>
            <person name="Cho S.H."/>
            <person name="Dutcher S."/>
            <person name="Estelle M."/>
            <person name="Fawcett J.A."/>
            <person name="Gundlach H."/>
            <person name="Hanada K."/>
            <person name="Heyl A."/>
            <person name="Hicks K.A."/>
            <person name="Hugh J."/>
            <person name="Lohr M."/>
            <person name="Mayer K."/>
            <person name="Melkozernov A."/>
            <person name="Murata T."/>
            <person name="Nelson D."/>
            <person name="Pils B."/>
            <person name="Prigge M."/>
            <person name="Reiss B."/>
            <person name="Renner T."/>
            <person name="Rombauts S."/>
            <person name="Rushton P."/>
            <person name="Sanderfoot A."/>
            <person name="Schween G."/>
            <person name="Shiu S.-H."/>
            <person name="Stueber K."/>
            <person name="Theodoulou F.L."/>
            <person name="Tu H."/>
            <person name="Van de Peer Y."/>
            <person name="Verrier P.J."/>
            <person name="Waters E."/>
            <person name="Wood A."/>
            <person name="Yang L."/>
            <person name="Cove D."/>
            <person name="Cuming A."/>
            <person name="Hasebe M."/>
            <person name="Lucas S."/>
            <person name="Mishler D.B."/>
            <person name="Reski R."/>
            <person name="Grigoriev I."/>
            <person name="Quatrano R.S."/>
            <person name="Boore J.L."/>
        </authorList>
    </citation>
    <scope>NUCLEOTIDE SEQUENCE [LARGE SCALE GENOMIC DNA]</scope>
    <source>
        <strain evidence="4 5">cv. Gransden 2004</strain>
    </source>
</reference>
<dbReference type="EMBL" id="ABEU02000007">
    <property type="protein sequence ID" value="PNR50775.1"/>
    <property type="molecule type" value="Genomic_DNA"/>
</dbReference>
<proteinExistence type="predicted"/>
<gene>
    <name evidence="3" type="ORF">PHYPA_009961</name>
</gene>
<feature type="domain" description="GST N-terminal" evidence="1">
    <location>
        <begin position="1"/>
        <end position="105"/>
    </location>
</feature>
<dbReference type="InterPro" id="IPR043377">
    <property type="entry name" value="GSTT1/2/3"/>
</dbReference>
<dbReference type="Gramene" id="Pp3c7_5320V3.1">
    <property type="protein sequence ID" value="Pp3c7_5320V3.1"/>
    <property type="gene ID" value="Pp3c7_5320"/>
</dbReference>
<accession>A0A2K1KAH0</accession>
<dbReference type="PROSITE" id="PS50405">
    <property type="entry name" value="GST_CTER"/>
    <property type="match status" value="1"/>
</dbReference>
<protein>
    <submittedName>
        <fullName evidence="3 4">Uncharacterized protein</fullName>
    </submittedName>
</protein>
<dbReference type="Gene3D" id="1.20.1050.10">
    <property type="match status" value="1"/>
</dbReference>
<dbReference type="Gene3D" id="3.40.30.10">
    <property type="entry name" value="Glutaredoxin"/>
    <property type="match status" value="1"/>
</dbReference>
<dbReference type="InterPro" id="IPR004045">
    <property type="entry name" value="Glutathione_S-Trfase_N"/>
</dbReference>
<evidence type="ECO:0000313" key="5">
    <source>
        <dbReference type="Proteomes" id="UP000006727"/>
    </source>
</evidence>
<dbReference type="AlphaFoldDB" id="A0A2K1KAH0"/>
<feature type="domain" description="GST C-terminal" evidence="2">
    <location>
        <begin position="111"/>
        <end position="259"/>
    </location>
</feature>
<dbReference type="PANTHER" id="PTHR44750:SF1">
    <property type="entry name" value="GLUTATHIONE S-TRANSFERASE T1-RELATED"/>
    <property type="match status" value="1"/>
</dbReference>
<dbReference type="PANTHER" id="PTHR44750">
    <property type="entry name" value="GLUTATHIONE S-TRANSFERASE T1-RELATED"/>
    <property type="match status" value="1"/>
</dbReference>
<dbReference type="Proteomes" id="UP000006727">
    <property type="component" value="Chromosome 7"/>
</dbReference>
<dbReference type="InterPro" id="IPR010987">
    <property type="entry name" value="Glutathione-S-Trfase_C-like"/>
</dbReference>
<evidence type="ECO:0000259" key="1">
    <source>
        <dbReference type="PROSITE" id="PS50404"/>
    </source>
</evidence>
<reference evidence="3 5" key="2">
    <citation type="journal article" date="2018" name="Plant J.">
        <title>The Physcomitrella patens chromosome-scale assembly reveals moss genome structure and evolution.</title>
        <authorList>
            <person name="Lang D."/>
            <person name="Ullrich K.K."/>
            <person name="Murat F."/>
            <person name="Fuchs J."/>
            <person name="Jenkins J."/>
            <person name="Haas F.B."/>
            <person name="Piednoel M."/>
            <person name="Gundlach H."/>
            <person name="Van Bel M."/>
            <person name="Meyberg R."/>
            <person name="Vives C."/>
            <person name="Morata J."/>
            <person name="Symeonidi A."/>
            <person name="Hiss M."/>
            <person name="Muchero W."/>
            <person name="Kamisugi Y."/>
            <person name="Saleh O."/>
            <person name="Blanc G."/>
            <person name="Decker E.L."/>
            <person name="van Gessel N."/>
            <person name="Grimwood J."/>
            <person name="Hayes R.D."/>
            <person name="Graham S.W."/>
            <person name="Gunter L.E."/>
            <person name="McDaniel S.F."/>
            <person name="Hoernstein S.N.W."/>
            <person name="Larsson A."/>
            <person name="Li F.W."/>
            <person name="Perroud P.F."/>
            <person name="Phillips J."/>
            <person name="Ranjan P."/>
            <person name="Rokshar D.S."/>
            <person name="Rothfels C.J."/>
            <person name="Schneider L."/>
            <person name="Shu S."/>
            <person name="Stevenson D.W."/>
            <person name="Thummler F."/>
            <person name="Tillich M."/>
            <person name="Villarreal Aguilar J.C."/>
            <person name="Widiez T."/>
            <person name="Wong G.K."/>
            <person name="Wymore A."/>
            <person name="Zhang Y."/>
            <person name="Zimmer A.D."/>
            <person name="Quatrano R.S."/>
            <person name="Mayer K.F.X."/>
            <person name="Goodstein D."/>
            <person name="Casacuberta J.M."/>
            <person name="Vandepoele K."/>
            <person name="Reski R."/>
            <person name="Cuming A.C."/>
            <person name="Tuskan G.A."/>
            <person name="Maumus F."/>
            <person name="Salse J."/>
            <person name="Schmutz J."/>
            <person name="Rensing S.A."/>
        </authorList>
    </citation>
    <scope>NUCLEOTIDE SEQUENCE [LARGE SCALE GENOMIC DNA]</scope>
    <source>
        <strain evidence="4 5">cv. Gransden 2004</strain>
    </source>
</reference>
<evidence type="ECO:0000259" key="2">
    <source>
        <dbReference type="PROSITE" id="PS50405"/>
    </source>
</evidence>